<feature type="repeat" description="WD" evidence="3">
    <location>
        <begin position="1192"/>
        <end position="1228"/>
    </location>
</feature>
<feature type="region of interest" description="Disordered" evidence="4">
    <location>
        <begin position="1060"/>
        <end position="1081"/>
    </location>
</feature>
<dbReference type="InterPro" id="IPR005112">
    <property type="entry name" value="dDENN_dom"/>
</dbReference>
<dbReference type="OrthoDB" id="75250at2759"/>
<dbReference type="PRINTS" id="PR00320">
    <property type="entry name" value="GPROTEINBRPT"/>
</dbReference>
<feature type="repeat" description="WD" evidence="3">
    <location>
        <begin position="1407"/>
        <end position="1445"/>
    </location>
</feature>
<evidence type="ECO:0000259" key="5">
    <source>
        <dbReference type="PROSITE" id="PS50211"/>
    </source>
</evidence>
<keyword evidence="1 3" id="KW-0853">WD repeat</keyword>
<dbReference type="PROSITE" id="PS00678">
    <property type="entry name" value="WD_REPEATS_1"/>
    <property type="match status" value="5"/>
</dbReference>
<dbReference type="Pfam" id="PF02141">
    <property type="entry name" value="DENN"/>
    <property type="match status" value="1"/>
</dbReference>
<dbReference type="InterPro" id="IPR005113">
    <property type="entry name" value="uDENN_dom"/>
</dbReference>
<feature type="repeat" description="WD" evidence="3">
    <location>
        <begin position="1237"/>
        <end position="1278"/>
    </location>
</feature>
<dbReference type="InterPro" id="IPR015943">
    <property type="entry name" value="WD40/YVTN_repeat-like_dom_sf"/>
</dbReference>
<evidence type="ECO:0000256" key="2">
    <source>
        <dbReference type="ARBA" id="ARBA00022737"/>
    </source>
</evidence>
<feature type="repeat" description="WD" evidence="3">
    <location>
        <begin position="1279"/>
        <end position="1311"/>
    </location>
</feature>
<protein>
    <recommendedName>
        <fullName evidence="5">UDENN domain-containing protein</fullName>
    </recommendedName>
</protein>
<dbReference type="eggNOG" id="KOG1090">
    <property type="taxonomic scope" value="Eukaryota"/>
</dbReference>
<evidence type="ECO:0000313" key="6">
    <source>
        <dbReference type="EMBL" id="EQC40090.1"/>
    </source>
</evidence>
<dbReference type="InterPro" id="IPR051696">
    <property type="entry name" value="DENN_Domain_GEFs"/>
</dbReference>
<dbReference type="InterPro" id="IPR043153">
    <property type="entry name" value="DENN_C"/>
</dbReference>
<dbReference type="GO" id="GO:0031410">
    <property type="term" value="C:cytoplasmic vesicle"/>
    <property type="evidence" value="ECO:0007669"/>
    <property type="project" value="TreeGrafter"/>
</dbReference>
<accession>T0R1A6</accession>
<evidence type="ECO:0000256" key="3">
    <source>
        <dbReference type="PROSITE-ProRule" id="PRU00221"/>
    </source>
</evidence>
<keyword evidence="2" id="KW-0677">Repeat</keyword>
<dbReference type="EMBL" id="JH767137">
    <property type="protein sequence ID" value="EQC40090.1"/>
    <property type="molecule type" value="Genomic_DNA"/>
</dbReference>
<dbReference type="Pfam" id="PF00400">
    <property type="entry name" value="WD40"/>
    <property type="match status" value="6"/>
</dbReference>
<sequence length="1445" mass="157864">MEKTGLRISTSRSLPVVEAESPRVLTSPTLPKQSALVATSSAHGRLTIRVLEGSDFGLPSFEAPSEPAANTTGIMKSIRRASLGMKRPVEARVASTACVCIVLQIGQDPVLEFTTSSLLSAQDTWHEDFAVESASSDDVLMLYGVNRLKSTPHKSIAVDAWDDHPACFGKVCIPLSRLPEHDEIEQWYSFSGSRAAVRVALKFSPALSSLPAMHSPINDRQRAKSNAAEPEESPPFVESPQPTQDHVLPTGIVDYVLFVGPDANDEHVVLSRSPKDDRKDFPLPTKIEWFCFPGGYEVARSTTKPPATVFSFALIGGQDGLSRCYGVCVIVHHIKMGVPPTSNGARQWEPTCVCFLSRLPLLPSLHMSLLQLVSVYLNPDPTIARLGGHVVDQLTRRLPLPVAALLDVAVAIVPGAPVAFSLRHADMHGLKYALPPALYSLETFFRVFSLHTAIRLVVLALCEYRIVVHSSHLSLLCPVTESLKALLYPFRWQHPYVPMLPRILSEYLQAPLPYILGVQTSWLPGLFESGRPDNLVLVDVDRGTLNISHEASLPPLPATLTKALYRRLKPLVSAPLWNASLEHRVRLSFACYLTSMIQGYRDCLFFVDSSFPVFNKRRFLTTTVSPERTPFVTRLLSTQAFESFLENHSGSRLHAFHAIYLTLSQTDEITWLDEPASSTPTPVPETPLLHVSLYPPRDNETWTMRDVTSSIQASDLSILEQLKLKPALGTPRSSSNVWTYEKIADTLNIDRSLFEANWTKIMDHFSHFAPPSHAPTSTRELSSEEETVQESIHKCLVSVFSSELLSDDECRACQRSFKAPYARELFVLILMQPHHRSEQASGVYNPRGSGSCLGDAGFKLLVTLATQVLQDCEIHEDYTNARGLLQVSAQFYRLVDDGVASKPPRVPGFGAPREYLQKSLKAQPICRSLDMWHHALSRDIEAALKSETIEPHTDATADISDDMFFSQMGSLVYDMLNLDNALGKVQLFVAGMCSTYNRGKEVQDTLSQLVENLHRAIVLSSDSVASSTAHASWALAPSSTDANYELDSVIRRRISTTTLASSSKSSLPPESNDENENDPNTILLQTQSPVLCLSVYRDRIAAGCLDSTVAVHSAATNTRLQGHVGALTNVQVRGDMVISGSLDGTLRVWDLHTSSPSSSLSRKPSLFRFLSPTTDALIATPSPFDEYRPKTLKGHTMPIAALDVGRQLGTSRYCLASGALDKSIRIWDSSKDASSAHLSHSAPIACLKFLTGSTTLVSGDASGDVDVWDAAAGRKKAHFAAHRGGLTDLQLAGDRLVSAANDRTLKVWDVRFRSGQSCTHVLLGHSAPVTCIALGGPADPTICSGSADGTVKVWDLRATGRGARLELSGHTGRVTVLQRDFTKVISGSEDGSLRVWNTHTGACNQVLEGHVSGITGLGVRDSVGPNLVSSSWDGTVRIWNVSMES</sequence>
<dbReference type="VEuPathDB" id="FungiDB:SDRG_02744"/>
<proteinExistence type="predicted"/>
<name>T0R1A6_SAPDV</name>
<dbReference type="PROSITE" id="PS50082">
    <property type="entry name" value="WD_REPEATS_2"/>
    <property type="match status" value="7"/>
</dbReference>
<dbReference type="SMART" id="SM00800">
    <property type="entry name" value="uDENN"/>
    <property type="match status" value="1"/>
</dbReference>
<dbReference type="Proteomes" id="UP000030762">
    <property type="component" value="Unassembled WGS sequence"/>
</dbReference>
<dbReference type="OMA" id="MYKKDPN"/>
<dbReference type="PROSITE" id="PS50211">
    <property type="entry name" value="DENN"/>
    <property type="match status" value="1"/>
</dbReference>
<dbReference type="PANTHER" id="PTHR12296">
    <property type="entry name" value="DENN DOMAIN-CONTAINING PROTEIN 4"/>
    <property type="match status" value="1"/>
</dbReference>
<dbReference type="GO" id="GO:0032483">
    <property type="term" value="P:regulation of Rab protein signal transduction"/>
    <property type="evidence" value="ECO:0007669"/>
    <property type="project" value="TreeGrafter"/>
</dbReference>
<dbReference type="InterPro" id="IPR001680">
    <property type="entry name" value="WD40_rpt"/>
</dbReference>
<dbReference type="InterPro" id="IPR001194">
    <property type="entry name" value="cDENN_dom"/>
</dbReference>
<feature type="repeat" description="WD" evidence="3">
    <location>
        <begin position="1120"/>
        <end position="1159"/>
    </location>
</feature>
<dbReference type="InterPro" id="IPR020472">
    <property type="entry name" value="WD40_PAC1"/>
</dbReference>
<dbReference type="SMART" id="SM00799">
    <property type="entry name" value="DENN"/>
    <property type="match status" value="1"/>
</dbReference>
<feature type="repeat" description="WD" evidence="3">
    <location>
        <begin position="1367"/>
        <end position="1406"/>
    </location>
</feature>
<feature type="region of interest" description="Disordered" evidence="4">
    <location>
        <begin position="212"/>
        <end position="242"/>
    </location>
</feature>
<dbReference type="SUPFAM" id="SSF50978">
    <property type="entry name" value="WD40 repeat-like"/>
    <property type="match status" value="2"/>
</dbReference>
<feature type="domain" description="UDENN" evidence="5">
    <location>
        <begin position="254"/>
        <end position="655"/>
    </location>
</feature>
<dbReference type="RefSeq" id="XP_008606564.1">
    <property type="nucleotide sequence ID" value="XM_008608342.1"/>
</dbReference>
<dbReference type="GeneID" id="19943471"/>
<gene>
    <name evidence="6" type="ORF">SDRG_02744</name>
</gene>
<dbReference type="PANTHER" id="PTHR12296:SF21">
    <property type="entry name" value="DENN DOMAIN-CONTAINING PROTEIN 3"/>
    <property type="match status" value="1"/>
</dbReference>
<feature type="repeat" description="WD" evidence="3">
    <location>
        <begin position="1322"/>
        <end position="1357"/>
    </location>
</feature>
<dbReference type="InParanoid" id="T0R1A6"/>
<keyword evidence="7" id="KW-1185">Reference proteome</keyword>
<evidence type="ECO:0000313" key="7">
    <source>
        <dbReference type="Proteomes" id="UP000030762"/>
    </source>
</evidence>
<dbReference type="Pfam" id="PF03456">
    <property type="entry name" value="uDENN"/>
    <property type="match status" value="1"/>
</dbReference>
<dbReference type="STRING" id="1156394.T0R1A6"/>
<dbReference type="CDD" id="cd00200">
    <property type="entry name" value="WD40"/>
    <property type="match status" value="1"/>
</dbReference>
<feature type="compositionally biased region" description="Low complexity" evidence="4">
    <location>
        <begin position="1060"/>
        <end position="1070"/>
    </location>
</feature>
<reference evidence="6 7" key="1">
    <citation type="submission" date="2012-04" db="EMBL/GenBank/DDBJ databases">
        <title>The Genome Sequence of Saprolegnia declina VS20.</title>
        <authorList>
            <consortium name="The Broad Institute Genome Sequencing Platform"/>
            <person name="Russ C."/>
            <person name="Nusbaum C."/>
            <person name="Tyler B."/>
            <person name="van West P."/>
            <person name="Dieguez-Uribeondo J."/>
            <person name="de Bruijn I."/>
            <person name="Tripathy S."/>
            <person name="Jiang R."/>
            <person name="Young S.K."/>
            <person name="Zeng Q."/>
            <person name="Gargeya S."/>
            <person name="Fitzgerald M."/>
            <person name="Haas B."/>
            <person name="Abouelleil A."/>
            <person name="Alvarado L."/>
            <person name="Arachchi H.M."/>
            <person name="Berlin A."/>
            <person name="Chapman S.B."/>
            <person name="Goldberg J."/>
            <person name="Griggs A."/>
            <person name="Gujja S."/>
            <person name="Hansen M."/>
            <person name="Howarth C."/>
            <person name="Imamovic A."/>
            <person name="Larimer J."/>
            <person name="McCowen C."/>
            <person name="Montmayeur A."/>
            <person name="Murphy C."/>
            <person name="Neiman D."/>
            <person name="Pearson M."/>
            <person name="Priest M."/>
            <person name="Roberts A."/>
            <person name="Saif S."/>
            <person name="Shea T."/>
            <person name="Sisk P."/>
            <person name="Sykes S."/>
            <person name="Wortman J."/>
            <person name="Nusbaum C."/>
            <person name="Birren B."/>
        </authorList>
    </citation>
    <scope>NUCLEOTIDE SEQUENCE [LARGE SCALE GENOMIC DNA]</scope>
    <source>
        <strain evidence="6 7">VS20</strain>
    </source>
</reference>
<organism evidence="6 7">
    <name type="scientific">Saprolegnia diclina (strain VS20)</name>
    <dbReference type="NCBI Taxonomy" id="1156394"/>
    <lineage>
        <taxon>Eukaryota</taxon>
        <taxon>Sar</taxon>
        <taxon>Stramenopiles</taxon>
        <taxon>Oomycota</taxon>
        <taxon>Saprolegniomycetes</taxon>
        <taxon>Saprolegniales</taxon>
        <taxon>Saprolegniaceae</taxon>
        <taxon>Saprolegnia</taxon>
    </lineage>
</organism>
<dbReference type="InterPro" id="IPR019775">
    <property type="entry name" value="WD40_repeat_CS"/>
</dbReference>
<dbReference type="PROSITE" id="PS50294">
    <property type="entry name" value="WD_REPEATS_REGION"/>
    <property type="match status" value="5"/>
</dbReference>
<dbReference type="InterPro" id="IPR037516">
    <property type="entry name" value="Tripartite_DENN"/>
</dbReference>
<evidence type="ECO:0000256" key="1">
    <source>
        <dbReference type="ARBA" id="ARBA00022574"/>
    </source>
</evidence>
<dbReference type="Gene3D" id="2.130.10.10">
    <property type="entry name" value="YVTN repeat-like/Quinoprotein amine dehydrogenase"/>
    <property type="match status" value="3"/>
</dbReference>
<dbReference type="Gene3D" id="3.30.450.200">
    <property type="match status" value="1"/>
</dbReference>
<evidence type="ECO:0000256" key="4">
    <source>
        <dbReference type="SAM" id="MobiDB-lite"/>
    </source>
</evidence>
<dbReference type="InterPro" id="IPR036322">
    <property type="entry name" value="WD40_repeat_dom_sf"/>
</dbReference>
<dbReference type="Gene3D" id="3.40.50.11500">
    <property type="match status" value="1"/>
</dbReference>
<dbReference type="SMART" id="SM00320">
    <property type="entry name" value="WD40"/>
    <property type="match status" value="8"/>
</dbReference>
<dbReference type="eggNOG" id="KOG0274">
    <property type="taxonomic scope" value="Eukaryota"/>
</dbReference>
<dbReference type="SMART" id="SM00801">
    <property type="entry name" value="dDENN"/>
    <property type="match status" value="1"/>
</dbReference>